<dbReference type="EMBL" id="PYWC01000014">
    <property type="protein sequence ID" value="PWW78587.1"/>
    <property type="molecule type" value="Genomic_DNA"/>
</dbReference>
<dbReference type="AlphaFoldDB" id="A0A317SYQ6"/>
<feature type="signal peptide" evidence="1">
    <location>
        <begin position="1"/>
        <end position="23"/>
    </location>
</feature>
<keyword evidence="3" id="KW-1185">Reference proteome</keyword>
<accession>A0A317SYQ6</accession>
<comment type="caution">
    <text evidence="2">The sequence shown here is derived from an EMBL/GenBank/DDBJ whole genome shotgun (WGS) entry which is preliminary data.</text>
</comment>
<protein>
    <submittedName>
        <fullName evidence="2">Uncharacterized protein</fullName>
    </submittedName>
</protein>
<dbReference type="OrthoDB" id="27214at2759"/>
<evidence type="ECO:0000313" key="3">
    <source>
        <dbReference type="Proteomes" id="UP000246991"/>
    </source>
</evidence>
<dbReference type="STRING" id="42249.A0A317SYQ6"/>
<dbReference type="Proteomes" id="UP000246991">
    <property type="component" value="Unassembled WGS sequence"/>
</dbReference>
<evidence type="ECO:0000256" key="1">
    <source>
        <dbReference type="SAM" id="SignalP"/>
    </source>
</evidence>
<reference evidence="2 3" key="1">
    <citation type="submission" date="2018-03" db="EMBL/GenBank/DDBJ databases">
        <title>Genomes of Pezizomycetes fungi and the evolution of truffles.</title>
        <authorList>
            <person name="Murat C."/>
            <person name="Payen T."/>
            <person name="Noel B."/>
            <person name="Kuo A."/>
            <person name="Martin F.M."/>
        </authorList>
    </citation>
    <scope>NUCLEOTIDE SEQUENCE [LARGE SCALE GENOMIC DNA]</scope>
    <source>
        <strain evidence="2">091103-1</strain>
    </source>
</reference>
<keyword evidence="1" id="KW-0732">Signal</keyword>
<gene>
    <name evidence="2" type="ORF">C7212DRAFT_356630</name>
</gene>
<sequence length="193" mass="22088">MRFSSVAVSAAVVTWICSTAANGLTIGPEVGGGDDSYVRPAPILPLEKMTAREQDPCTYFSQNHGRVTGEDWRKCILAVPFNEPFARPIIGALRMKAKINSRAYQNHWSFEYDLMVLFNRYRGGHTSLNTMCMREYYWIYAYPIVLFEEEVQGNKVWEAWTVEKDWSMKNWHGVKLGGRIVMINGQPALEWLA</sequence>
<proteinExistence type="predicted"/>
<evidence type="ECO:0000313" key="2">
    <source>
        <dbReference type="EMBL" id="PWW78587.1"/>
    </source>
</evidence>
<feature type="chain" id="PRO_5016301779" evidence="1">
    <location>
        <begin position="24"/>
        <end position="193"/>
    </location>
</feature>
<name>A0A317SYQ6_9PEZI</name>
<organism evidence="2 3">
    <name type="scientific">Tuber magnatum</name>
    <name type="common">white Piedmont truffle</name>
    <dbReference type="NCBI Taxonomy" id="42249"/>
    <lineage>
        <taxon>Eukaryota</taxon>
        <taxon>Fungi</taxon>
        <taxon>Dikarya</taxon>
        <taxon>Ascomycota</taxon>
        <taxon>Pezizomycotina</taxon>
        <taxon>Pezizomycetes</taxon>
        <taxon>Pezizales</taxon>
        <taxon>Tuberaceae</taxon>
        <taxon>Tuber</taxon>
    </lineage>
</organism>